<proteinExistence type="predicted"/>
<feature type="region of interest" description="Disordered" evidence="1">
    <location>
        <begin position="108"/>
        <end position="145"/>
    </location>
</feature>
<accession>A0AAW1PED4</accession>
<protein>
    <submittedName>
        <fullName evidence="2">Uncharacterized protein</fullName>
    </submittedName>
</protein>
<evidence type="ECO:0000313" key="2">
    <source>
        <dbReference type="EMBL" id="KAK9806851.1"/>
    </source>
</evidence>
<comment type="caution">
    <text evidence="2">The sequence shown here is derived from an EMBL/GenBank/DDBJ whole genome shotgun (WGS) entry which is preliminary data.</text>
</comment>
<feature type="compositionally biased region" description="Low complexity" evidence="1">
    <location>
        <begin position="111"/>
        <end position="138"/>
    </location>
</feature>
<dbReference type="Proteomes" id="UP001489004">
    <property type="component" value="Unassembled WGS sequence"/>
</dbReference>
<dbReference type="EMBL" id="JALJOR010000013">
    <property type="protein sequence ID" value="KAK9806851.1"/>
    <property type="molecule type" value="Genomic_DNA"/>
</dbReference>
<evidence type="ECO:0000256" key="1">
    <source>
        <dbReference type="SAM" id="MobiDB-lite"/>
    </source>
</evidence>
<dbReference type="AlphaFoldDB" id="A0AAW1PED4"/>
<organism evidence="2 3">
    <name type="scientific">[Myrmecia] bisecta</name>
    <dbReference type="NCBI Taxonomy" id="41462"/>
    <lineage>
        <taxon>Eukaryota</taxon>
        <taxon>Viridiplantae</taxon>
        <taxon>Chlorophyta</taxon>
        <taxon>core chlorophytes</taxon>
        <taxon>Trebouxiophyceae</taxon>
        <taxon>Trebouxiales</taxon>
        <taxon>Trebouxiaceae</taxon>
        <taxon>Myrmecia</taxon>
    </lineage>
</organism>
<gene>
    <name evidence="2" type="ORF">WJX72_005016</name>
</gene>
<evidence type="ECO:0000313" key="3">
    <source>
        <dbReference type="Proteomes" id="UP001489004"/>
    </source>
</evidence>
<reference evidence="2 3" key="1">
    <citation type="journal article" date="2024" name="Nat. Commun.">
        <title>Phylogenomics reveals the evolutionary origins of lichenization in chlorophyte algae.</title>
        <authorList>
            <person name="Puginier C."/>
            <person name="Libourel C."/>
            <person name="Otte J."/>
            <person name="Skaloud P."/>
            <person name="Haon M."/>
            <person name="Grisel S."/>
            <person name="Petersen M."/>
            <person name="Berrin J.G."/>
            <person name="Delaux P.M."/>
            <person name="Dal Grande F."/>
            <person name="Keller J."/>
        </authorList>
    </citation>
    <scope>NUCLEOTIDE SEQUENCE [LARGE SCALE GENOMIC DNA]</scope>
    <source>
        <strain evidence="2 3">SAG 2043</strain>
    </source>
</reference>
<keyword evidence="3" id="KW-1185">Reference proteome</keyword>
<sequence length="162" mass="17372">MKQEVLQQLGINASKSVSDKDTIRILLARLPGPNCHQPYHAAMEVCRLHALSISAAEACRRFAGLTRDDLDTLAPVLDPVPYHCGSGRSLYKLLDVLRLGHRKAAEAEQCAGPAPTAAPRAKRPQAVAATAASSQAVQHTVSEGELDELRARVEARDCGEAD</sequence>
<name>A0AAW1PED4_9CHLO</name>